<dbReference type="EMBL" id="JARBHB010000004">
    <property type="protein sequence ID" value="KAJ8886009.1"/>
    <property type="molecule type" value="Genomic_DNA"/>
</dbReference>
<reference evidence="1 2" key="1">
    <citation type="submission" date="2023-02" db="EMBL/GenBank/DDBJ databases">
        <title>LHISI_Scaffold_Assembly.</title>
        <authorList>
            <person name="Stuart O.P."/>
            <person name="Cleave R."/>
            <person name="Magrath M.J.L."/>
            <person name="Mikheyev A.S."/>
        </authorList>
    </citation>
    <scope>NUCLEOTIDE SEQUENCE [LARGE SCALE GENOMIC DNA]</scope>
    <source>
        <strain evidence="1">Daus_M_001</strain>
        <tissue evidence="1">Leg muscle</tissue>
    </source>
</reference>
<sequence length="62" mass="7542">MLYTRQKYWFLPFDCNSLKCYITSSSKNFQILNLKKRDYIACMYKSCQWLAEVNIVQESEKE</sequence>
<feature type="non-terminal residue" evidence="1">
    <location>
        <position position="62"/>
    </location>
</feature>
<dbReference type="Proteomes" id="UP001159363">
    <property type="component" value="Chromosome X"/>
</dbReference>
<comment type="caution">
    <text evidence="1">The sequence shown here is derived from an EMBL/GenBank/DDBJ whole genome shotgun (WGS) entry which is preliminary data.</text>
</comment>
<accession>A0ABQ9HNT0</accession>
<gene>
    <name evidence="1" type="ORF">PR048_012215</name>
</gene>
<evidence type="ECO:0000313" key="2">
    <source>
        <dbReference type="Proteomes" id="UP001159363"/>
    </source>
</evidence>
<evidence type="ECO:0000313" key="1">
    <source>
        <dbReference type="EMBL" id="KAJ8886009.1"/>
    </source>
</evidence>
<name>A0ABQ9HNT0_9NEOP</name>
<keyword evidence="2" id="KW-1185">Reference proteome</keyword>
<protein>
    <submittedName>
        <fullName evidence="1">Uncharacterized protein</fullName>
    </submittedName>
</protein>
<proteinExistence type="predicted"/>
<organism evidence="1 2">
    <name type="scientific">Dryococelus australis</name>
    <dbReference type="NCBI Taxonomy" id="614101"/>
    <lineage>
        <taxon>Eukaryota</taxon>
        <taxon>Metazoa</taxon>
        <taxon>Ecdysozoa</taxon>
        <taxon>Arthropoda</taxon>
        <taxon>Hexapoda</taxon>
        <taxon>Insecta</taxon>
        <taxon>Pterygota</taxon>
        <taxon>Neoptera</taxon>
        <taxon>Polyneoptera</taxon>
        <taxon>Phasmatodea</taxon>
        <taxon>Verophasmatodea</taxon>
        <taxon>Anareolatae</taxon>
        <taxon>Phasmatidae</taxon>
        <taxon>Eurycanthinae</taxon>
        <taxon>Dryococelus</taxon>
    </lineage>
</organism>